<dbReference type="InterPro" id="IPR043159">
    <property type="entry name" value="Lectin_gal-bd_sf"/>
</dbReference>
<dbReference type="PROSITE" id="PS50228">
    <property type="entry name" value="SUEL_LECTIN"/>
    <property type="match status" value="2"/>
</dbReference>
<evidence type="ECO:0000256" key="1">
    <source>
        <dbReference type="ARBA" id="ARBA00022734"/>
    </source>
</evidence>
<keyword evidence="1" id="KW-0430">Lectin</keyword>
<accession>A0A3Q1F2T8</accession>
<dbReference type="InParanoid" id="A0A3Q1F2T8"/>
<feature type="transmembrane region" description="Helical" evidence="3">
    <location>
        <begin position="28"/>
        <end position="48"/>
    </location>
</feature>
<keyword evidence="6" id="KW-1185">Reference proteome</keyword>
<keyword evidence="2" id="KW-0677">Repeat</keyword>
<evidence type="ECO:0000313" key="6">
    <source>
        <dbReference type="Proteomes" id="UP000257200"/>
    </source>
</evidence>
<dbReference type="STRING" id="80966.ENSAPOP00000010644"/>
<reference evidence="5" key="1">
    <citation type="submission" date="2025-08" db="UniProtKB">
        <authorList>
            <consortium name="Ensembl"/>
        </authorList>
    </citation>
    <scope>IDENTIFICATION</scope>
</reference>
<keyword evidence="3" id="KW-1133">Transmembrane helix</keyword>
<dbReference type="InterPro" id="IPR000922">
    <property type="entry name" value="Lectin_gal-bd_dom"/>
</dbReference>
<dbReference type="Ensembl" id="ENSAPOT00000017984.1">
    <property type="protein sequence ID" value="ENSAPOP00000010644.1"/>
    <property type="gene ID" value="ENSAPOG00000013213.1"/>
</dbReference>
<feature type="domain" description="SUEL-type lectin" evidence="4">
    <location>
        <begin position="171"/>
        <end position="260"/>
    </location>
</feature>
<evidence type="ECO:0000313" key="5">
    <source>
        <dbReference type="Ensembl" id="ENSAPOP00000010644.1"/>
    </source>
</evidence>
<keyword evidence="3" id="KW-0472">Membrane</keyword>
<feature type="domain" description="SUEL-type lectin" evidence="4">
    <location>
        <begin position="83"/>
        <end position="163"/>
    </location>
</feature>
<reference evidence="5" key="2">
    <citation type="submission" date="2025-09" db="UniProtKB">
        <authorList>
            <consortium name="Ensembl"/>
        </authorList>
    </citation>
    <scope>IDENTIFICATION</scope>
</reference>
<dbReference type="GO" id="GO:0030246">
    <property type="term" value="F:carbohydrate binding"/>
    <property type="evidence" value="ECO:0007669"/>
    <property type="project" value="UniProtKB-KW"/>
</dbReference>
<evidence type="ECO:0000259" key="4">
    <source>
        <dbReference type="PROSITE" id="PS50228"/>
    </source>
</evidence>
<proteinExistence type="predicted"/>
<dbReference type="Proteomes" id="UP000257200">
    <property type="component" value="Unplaced"/>
</dbReference>
<evidence type="ECO:0000256" key="2">
    <source>
        <dbReference type="ARBA" id="ARBA00022737"/>
    </source>
</evidence>
<dbReference type="Pfam" id="PF02140">
    <property type="entry name" value="SUEL_Lectin"/>
    <property type="match status" value="2"/>
</dbReference>
<sequence length="276" mass="30843">MLQLLIFFSLSILKFVLLSETFLLLISGFQQLLCFLIISAVNIFILKFDPFTSNALLCCIWDFLLSFWFSVFVVFFLLFFVFPDSGVISVLTAKYGRSDPQSCNEGRPAEQLRNTGCSLDGTQDLVKRSCNGKNSCSVRAASSEFGDPCVGTYKYLEASYVCQCEYKYCCTSTDAQTLLHCAEGQVISVYGADFGRRDRTTCSYKRPDSQIQNVDCWAPTSKVAQSCNGKHYCSITASSSVFGDPCIGTYKYLDVTYTCEGKQLIELLTTVSLRKH</sequence>
<name>A0A3Q1F2T8_9TELE</name>
<evidence type="ECO:0000256" key="3">
    <source>
        <dbReference type="SAM" id="Phobius"/>
    </source>
</evidence>
<dbReference type="CDD" id="cd22835">
    <property type="entry name" value="Gal_Rha_Lectin_SML_rpt2"/>
    <property type="match status" value="1"/>
</dbReference>
<feature type="transmembrane region" description="Helical" evidence="3">
    <location>
        <begin position="55"/>
        <end position="82"/>
    </location>
</feature>
<keyword evidence="3" id="KW-0812">Transmembrane</keyword>
<dbReference type="PANTHER" id="PTHR46780">
    <property type="entry name" value="PROTEIN EVA-1"/>
    <property type="match status" value="1"/>
</dbReference>
<dbReference type="GeneTree" id="ENSGT00940000154285"/>
<protein>
    <recommendedName>
        <fullName evidence="4">SUEL-type lectin domain-containing protein</fullName>
    </recommendedName>
</protein>
<dbReference type="AlphaFoldDB" id="A0A3Q1F2T8"/>
<organism evidence="5 6">
    <name type="scientific">Acanthochromis polyacanthus</name>
    <name type="common">spiny chromis</name>
    <dbReference type="NCBI Taxonomy" id="80966"/>
    <lineage>
        <taxon>Eukaryota</taxon>
        <taxon>Metazoa</taxon>
        <taxon>Chordata</taxon>
        <taxon>Craniata</taxon>
        <taxon>Vertebrata</taxon>
        <taxon>Euteleostomi</taxon>
        <taxon>Actinopterygii</taxon>
        <taxon>Neopterygii</taxon>
        <taxon>Teleostei</taxon>
        <taxon>Neoteleostei</taxon>
        <taxon>Acanthomorphata</taxon>
        <taxon>Ovalentaria</taxon>
        <taxon>Pomacentridae</taxon>
        <taxon>Acanthochromis</taxon>
    </lineage>
</organism>
<dbReference type="Gene3D" id="2.60.120.740">
    <property type="match status" value="2"/>
</dbReference>